<evidence type="ECO:0000259" key="10">
    <source>
        <dbReference type="PROSITE" id="PS50108"/>
    </source>
</evidence>
<keyword evidence="5" id="KW-0547">Nucleotide-binding</keyword>
<dbReference type="Proteomes" id="UP000193944">
    <property type="component" value="Unassembled WGS sequence"/>
</dbReference>
<evidence type="ECO:0000256" key="8">
    <source>
        <dbReference type="ARBA" id="ARBA00047899"/>
    </source>
</evidence>
<comment type="similarity">
    <text evidence="1">Belongs to the protein kinase superfamily. STE Ser/Thr protein kinase family. STE20 subfamily.</text>
</comment>
<dbReference type="InterPro" id="IPR000095">
    <property type="entry name" value="CRIB_dom"/>
</dbReference>
<dbReference type="EC" id="2.7.11.1" evidence="2"/>
<evidence type="ECO:0000256" key="3">
    <source>
        <dbReference type="ARBA" id="ARBA00022527"/>
    </source>
</evidence>
<dbReference type="InterPro" id="IPR033923">
    <property type="entry name" value="PAK_BD"/>
</dbReference>
<comment type="caution">
    <text evidence="11">The sequence shown here is derived from an EMBL/GenBank/DDBJ whole genome shotgun (WGS) entry which is preliminary data.</text>
</comment>
<dbReference type="GO" id="GO:0005524">
    <property type="term" value="F:ATP binding"/>
    <property type="evidence" value="ECO:0007669"/>
    <property type="project" value="UniProtKB-KW"/>
</dbReference>
<keyword evidence="3" id="KW-0723">Serine/threonine-protein kinase</keyword>
<sequence length="83" mass="9553">DKKSIDKKRDISIPYNTVHVVHVGYDSKTGVFSGLPKEWETMLSQAGITKQDQEAHPNEVLKVIDFYNDKTKQNGNDDIWDKF</sequence>
<comment type="catalytic activity">
    <reaction evidence="8">
        <text>L-threonyl-[protein] + ATP = O-phospho-L-threonyl-[protein] + ADP + H(+)</text>
        <dbReference type="Rhea" id="RHEA:46608"/>
        <dbReference type="Rhea" id="RHEA-COMP:11060"/>
        <dbReference type="Rhea" id="RHEA-COMP:11605"/>
        <dbReference type="ChEBI" id="CHEBI:15378"/>
        <dbReference type="ChEBI" id="CHEBI:30013"/>
        <dbReference type="ChEBI" id="CHEBI:30616"/>
        <dbReference type="ChEBI" id="CHEBI:61977"/>
        <dbReference type="ChEBI" id="CHEBI:456216"/>
        <dbReference type="EC" id="2.7.11.1"/>
    </reaction>
</comment>
<feature type="non-terminal residue" evidence="11">
    <location>
        <position position="83"/>
    </location>
</feature>
<keyword evidence="12" id="KW-1185">Reference proteome</keyword>
<dbReference type="Pfam" id="PF00786">
    <property type="entry name" value="PBD"/>
    <property type="match status" value="1"/>
</dbReference>
<comment type="catalytic activity">
    <reaction evidence="9">
        <text>L-seryl-[protein] + ATP = O-phospho-L-seryl-[protein] + ADP + H(+)</text>
        <dbReference type="Rhea" id="RHEA:17989"/>
        <dbReference type="Rhea" id="RHEA-COMP:9863"/>
        <dbReference type="Rhea" id="RHEA-COMP:11604"/>
        <dbReference type="ChEBI" id="CHEBI:15378"/>
        <dbReference type="ChEBI" id="CHEBI:29999"/>
        <dbReference type="ChEBI" id="CHEBI:30616"/>
        <dbReference type="ChEBI" id="CHEBI:83421"/>
        <dbReference type="ChEBI" id="CHEBI:456216"/>
        <dbReference type="EC" id="2.7.11.1"/>
    </reaction>
</comment>
<evidence type="ECO:0000256" key="4">
    <source>
        <dbReference type="ARBA" id="ARBA00022679"/>
    </source>
</evidence>
<dbReference type="STRING" id="1754192.A0A1Y1X3G0"/>
<dbReference type="InterPro" id="IPR036936">
    <property type="entry name" value="CRIB_dom_sf"/>
</dbReference>
<organism evidence="11 12">
    <name type="scientific">Anaeromyces robustus</name>
    <dbReference type="NCBI Taxonomy" id="1754192"/>
    <lineage>
        <taxon>Eukaryota</taxon>
        <taxon>Fungi</taxon>
        <taxon>Fungi incertae sedis</taxon>
        <taxon>Chytridiomycota</taxon>
        <taxon>Chytridiomycota incertae sedis</taxon>
        <taxon>Neocallimastigomycetes</taxon>
        <taxon>Neocallimastigales</taxon>
        <taxon>Neocallimastigaceae</taxon>
        <taxon>Anaeromyces</taxon>
    </lineage>
</organism>
<keyword evidence="6" id="KW-0418">Kinase</keyword>
<protein>
    <recommendedName>
        <fullName evidence="2">non-specific serine/threonine protein kinase</fullName>
        <ecNumber evidence="2">2.7.11.1</ecNumber>
    </recommendedName>
</protein>
<gene>
    <name evidence="11" type="ORF">BCR32DRAFT_194421</name>
</gene>
<proteinExistence type="inferred from homology"/>
<feature type="domain" description="CRIB" evidence="10">
    <location>
        <begin position="11"/>
        <end position="24"/>
    </location>
</feature>
<evidence type="ECO:0000256" key="2">
    <source>
        <dbReference type="ARBA" id="ARBA00012513"/>
    </source>
</evidence>
<dbReference type="Gene3D" id="3.90.810.10">
    <property type="entry name" value="CRIB domain"/>
    <property type="match status" value="1"/>
</dbReference>
<dbReference type="GO" id="GO:0004674">
    <property type="term" value="F:protein serine/threonine kinase activity"/>
    <property type="evidence" value="ECO:0007669"/>
    <property type="project" value="UniProtKB-KW"/>
</dbReference>
<evidence type="ECO:0000256" key="1">
    <source>
        <dbReference type="ARBA" id="ARBA00008874"/>
    </source>
</evidence>
<evidence type="ECO:0000256" key="6">
    <source>
        <dbReference type="ARBA" id="ARBA00022777"/>
    </source>
</evidence>
<accession>A0A1Y1X3G0</accession>
<evidence type="ECO:0000313" key="11">
    <source>
        <dbReference type="EMBL" id="ORX80341.1"/>
    </source>
</evidence>
<dbReference type="OrthoDB" id="248923at2759"/>
<dbReference type="AlphaFoldDB" id="A0A1Y1X3G0"/>
<reference evidence="11 12" key="1">
    <citation type="submission" date="2016-08" db="EMBL/GenBank/DDBJ databases">
        <title>A Parts List for Fungal Cellulosomes Revealed by Comparative Genomics.</title>
        <authorList>
            <consortium name="DOE Joint Genome Institute"/>
            <person name="Haitjema C.H."/>
            <person name="Gilmore S.P."/>
            <person name="Henske J.K."/>
            <person name="Solomon K.V."/>
            <person name="De Groot R."/>
            <person name="Kuo A."/>
            <person name="Mondo S.J."/>
            <person name="Salamov A.A."/>
            <person name="Labutti K."/>
            <person name="Zhao Z."/>
            <person name="Chiniquy J."/>
            <person name="Barry K."/>
            <person name="Brewer H.M."/>
            <person name="Purvine S.O."/>
            <person name="Wright A.T."/>
            <person name="Boxma B."/>
            <person name="Van Alen T."/>
            <person name="Hackstein J.H."/>
            <person name="Baker S.E."/>
            <person name="Grigoriev I.V."/>
            <person name="O'Malley M.A."/>
        </authorList>
    </citation>
    <scope>NUCLEOTIDE SEQUENCE [LARGE SCALE GENOMIC DNA]</scope>
    <source>
        <strain evidence="11 12">S4</strain>
    </source>
</reference>
<dbReference type="PROSITE" id="PS50108">
    <property type="entry name" value="CRIB"/>
    <property type="match status" value="1"/>
</dbReference>
<keyword evidence="4" id="KW-0808">Transferase</keyword>
<feature type="non-terminal residue" evidence="11">
    <location>
        <position position="1"/>
    </location>
</feature>
<dbReference type="SMART" id="SM00285">
    <property type="entry name" value="PBD"/>
    <property type="match status" value="1"/>
</dbReference>
<keyword evidence="7" id="KW-0067">ATP-binding</keyword>
<evidence type="ECO:0000256" key="5">
    <source>
        <dbReference type="ARBA" id="ARBA00022741"/>
    </source>
</evidence>
<evidence type="ECO:0000256" key="7">
    <source>
        <dbReference type="ARBA" id="ARBA00022840"/>
    </source>
</evidence>
<evidence type="ECO:0000313" key="12">
    <source>
        <dbReference type="Proteomes" id="UP000193944"/>
    </source>
</evidence>
<dbReference type="CDD" id="cd01093">
    <property type="entry name" value="CRIB_PAK_like"/>
    <property type="match status" value="1"/>
</dbReference>
<name>A0A1Y1X3G0_9FUNG</name>
<evidence type="ECO:0000256" key="9">
    <source>
        <dbReference type="ARBA" id="ARBA00048679"/>
    </source>
</evidence>
<dbReference type="FunFam" id="3.90.810.10:FF:000005">
    <property type="entry name" value="Non-specific serine/threonine protein kinase"/>
    <property type="match status" value="1"/>
</dbReference>
<dbReference type="EMBL" id="MCFG01000148">
    <property type="protein sequence ID" value="ORX80341.1"/>
    <property type="molecule type" value="Genomic_DNA"/>
</dbReference>
<reference evidence="11 12" key="2">
    <citation type="submission" date="2016-08" db="EMBL/GenBank/DDBJ databases">
        <title>Pervasive Adenine N6-methylation of Active Genes in Fungi.</title>
        <authorList>
            <consortium name="DOE Joint Genome Institute"/>
            <person name="Mondo S.J."/>
            <person name="Dannebaum R.O."/>
            <person name="Kuo R.C."/>
            <person name="Labutti K."/>
            <person name="Haridas S."/>
            <person name="Kuo A."/>
            <person name="Salamov A."/>
            <person name="Ahrendt S.R."/>
            <person name="Lipzen A."/>
            <person name="Sullivan W."/>
            <person name="Andreopoulos W.B."/>
            <person name="Clum A."/>
            <person name="Lindquist E."/>
            <person name="Daum C."/>
            <person name="Ramamoorthy G.K."/>
            <person name="Gryganskyi A."/>
            <person name="Culley D."/>
            <person name="Magnuson J.K."/>
            <person name="James T.Y."/>
            <person name="O'Malley M.A."/>
            <person name="Stajich J.E."/>
            <person name="Spatafora J.W."/>
            <person name="Visel A."/>
            <person name="Grigoriev I.V."/>
        </authorList>
    </citation>
    <scope>NUCLEOTIDE SEQUENCE [LARGE SCALE GENOMIC DNA]</scope>
    <source>
        <strain evidence="11 12">S4</strain>
    </source>
</reference>